<evidence type="ECO:0000313" key="4">
    <source>
        <dbReference type="Proteomes" id="UP000021108"/>
    </source>
</evidence>
<evidence type="ECO:0000313" key="2">
    <source>
        <dbReference type="EMBL" id="EXC04087.1"/>
    </source>
</evidence>
<dbReference type="AlphaFoldDB" id="A0A009P988"/>
<dbReference type="EMBL" id="JEXD01000110">
    <property type="protein sequence ID" value="EXC02655.1"/>
    <property type="molecule type" value="Genomic_DNA"/>
</dbReference>
<proteinExistence type="predicted"/>
<evidence type="ECO:0000313" key="3">
    <source>
        <dbReference type="EMBL" id="EXC04096.1"/>
    </source>
</evidence>
<evidence type="ECO:0000313" key="1">
    <source>
        <dbReference type="EMBL" id="EXC02655.1"/>
    </source>
</evidence>
<organism evidence="3 4">
    <name type="scientific">Acinetobacter baumannii 625974</name>
    <dbReference type="NCBI Taxonomy" id="1310607"/>
    <lineage>
        <taxon>Bacteria</taxon>
        <taxon>Pseudomonadati</taxon>
        <taxon>Pseudomonadota</taxon>
        <taxon>Gammaproteobacteria</taxon>
        <taxon>Moraxellales</taxon>
        <taxon>Moraxellaceae</taxon>
        <taxon>Acinetobacter</taxon>
        <taxon>Acinetobacter calcoaceticus/baumannii complex</taxon>
    </lineage>
</organism>
<dbReference type="PATRIC" id="fig|1310607.3.peg.3834"/>
<name>A0A009P988_ACIBA</name>
<sequence length="108" mass="11983">MNNSQHPIMTVAGIRKSAGDFKDQSSGKEITYSNTVVTVLQEYSAKEKEQGAIGFKSTDYKIKGAQFFNDYMHQKLPAEAKLIFDWDFTGKQPKAVLVALDFDGVEAA</sequence>
<dbReference type="EMBL" id="JEXD01000075">
    <property type="protein sequence ID" value="EXC04087.1"/>
    <property type="molecule type" value="Genomic_DNA"/>
</dbReference>
<reference evidence="3 4" key="1">
    <citation type="submission" date="2014-02" db="EMBL/GenBank/DDBJ databases">
        <title>Comparative genomics and transcriptomics to identify genetic mechanisms underlying the emergence of carbapenem resistant Acinetobacter baumannii (CRAb).</title>
        <authorList>
            <person name="Harris A.D."/>
            <person name="Johnson K.J."/>
            <person name="George J."/>
            <person name="Shefchek K."/>
            <person name="Daugherty S.C."/>
            <person name="Parankush S."/>
            <person name="Sadzewicz L."/>
            <person name="Tallon L."/>
            <person name="Sengamalay N."/>
            <person name="Hazen T.H."/>
            <person name="Rasko D.A."/>
        </authorList>
    </citation>
    <scope>NUCLEOTIDE SEQUENCE [LARGE SCALE GENOMIC DNA]</scope>
    <source>
        <strain evidence="3 4">625974</strain>
    </source>
</reference>
<dbReference type="Proteomes" id="UP000021108">
    <property type="component" value="Unassembled WGS sequence"/>
</dbReference>
<dbReference type="RefSeq" id="WP_032060230.1">
    <property type="nucleotide sequence ID" value="NZ_JEXD01000075.1"/>
</dbReference>
<dbReference type="EMBL" id="JEXD01000075">
    <property type="protein sequence ID" value="EXC04096.1"/>
    <property type="molecule type" value="Genomic_DNA"/>
</dbReference>
<comment type="caution">
    <text evidence="3">The sequence shown here is derived from an EMBL/GenBank/DDBJ whole genome shotgun (WGS) entry which is preliminary data.</text>
</comment>
<protein>
    <submittedName>
        <fullName evidence="3">Uncharacterized protein</fullName>
    </submittedName>
</protein>
<accession>A0A009P988</accession>
<gene>
    <name evidence="2" type="ORF">J506_3970</name>
    <name evidence="3" type="ORF">J506_3979</name>
    <name evidence="1" type="ORF">J506_4116</name>
</gene>